<accession>A0A1J8PXX4</accession>
<comment type="caution">
    <text evidence="1">The sequence shown here is derived from an EMBL/GenBank/DDBJ whole genome shotgun (WGS) entry which is preliminary data.</text>
</comment>
<dbReference type="PANTHER" id="PTHR48472">
    <property type="entry name" value="TC1-LIKE TRANSPOSASE DDE DOMAIN-CONTAINING PROTEIN"/>
    <property type="match status" value="1"/>
</dbReference>
<proteinExistence type="predicted"/>
<reference evidence="1 2" key="1">
    <citation type="submission" date="2016-03" db="EMBL/GenBank/DDBJ databases">
        <title>Comparative genomics of the ectomycorrhizal sister species Rhizopogon vinicolor and Rhizopogon vesiculosus (Basidiomycota: Boletales) reveals a divergence of the mating type B locus.</title>
        <authorList>
            <person name="Mujic A.B."/>
            <person name="Kuo A."/>
            <person name="Tritt A."/>
            <person name="Lipzen A."/>
            <person name="Chen C."/>
            <person name="Johnson J."/>
            <person name="Sharma A."/>
            <person name="Barry K."/>
            <person name="Grigoriev I.V."/>
            <person name="Spatafora J.W."/>
        </authorList>
    </citation>
    <scope>NUCLEOTIDE SEQUENCE [LARGE SCALE GENOMIC DNA]</scope>
    <source>
        <strain evidence="1 2">AM-OR11-056</strain>
    </source>
</reference>
<dbReference type="Pfam" id="PF13384">
    <property type="entry name" value="HTH_23"/>
    <property type="match status" value="1"/>
</dbReference>
<feature type="non-terminal residue" evidence="1">
    <location>
        <position position="143"/>
    </location>
</feature>
<dbReference type="EMBL" id="LVVM01004222">
    <property type="protein sequence ID" value="OJA13303.1"/>
    <property type="molecule type" value="Genomic_DNA"/>
</dbReference>
<evidence type="ECO:0000313" key="1">
    <source>
        <dbReference type="EMBL" id="OJA13303.1"/>
    </source>
</evidence>
<protein>
    <submittedName>
        <fullName evidence="1">Uncharacterized protein</fullName>
    </submittedName>
</protein>
<name>A0A1J8PXX4_9AGAM</name>
<dbReference type="InterPro" id="IPR009057">
    <property type="entry name" value="Homeodomain-like_sf"/>
</dbReference>
<evidence type="ECO:0000313" key="2">
    <source>
        <dbReference type="Proteomes" id="UP000183567"/>
    </source>
</evidence>
<dbReference type="AlphaFoldDB" id="A0A1J8PXX4"/>
<organism evidence="1 2">
    <name type="scientific">Rhizopogon vesiculosus</name>
    <dbReference type="NCBI Taxonomy" id="180088"/>
    <lineage>
        <taxon>Eukaryota</taxon>
        <taxon>Fungi</taxon>
        <taxon>Dikarya</taxon>
        <taxon>Basidiomycota</taxon>
        <taxon>Agaricomycotina</taxon>
        <taxon>Agaricomycetes</taxon>
        <taxon>Agaricomycetidae</taxon>
        <taxon>Boletales</taxon>
        <taxon>Suillineae</taxon>
        <taxon>Rhizopogonaceae</taxon>
        <taxon>Rhizopogon</taxon>
    </lineage>
</organism>
<gene>
    <name evidence="1" type="ORF">AZE42_12323</name>
</gene>
<dbReference type="Proteomes" id="UP000183567">
    <property type="component" value="Unassembled WGS sequence"/>
</dbReference>
<dbReference type="PANTHER" id="PTHR48472:SF1">
    <property type="entry name" value="TC1-LIKE TRANSPOSASE DDE DOMAIN-CONTAINING PROTEIN"/>
    <property type="match status" value="1"/>
</dbReference>
<sequence>MPFRKISRDVKLAAVNLYEHEHLSLEQILDCVGFSKKTFWRILKLWKESGDLVQHTYGIRSLPRILHFEDLHYLLHLVHHRPDWFLDEMLDVLDDNQLVAVHFSTIYRELVRAGISRKQLEKIARERHEERRADFIRRMAQYA</sequence>
<dbReference type="OrthoDB" id="2994945at2759"/>
<dbReference type="STRING" id="180088.A0A1J8PXX4"/>
<keyword evidence="2" id="KW-1185">Reference proteome</keyword>
<dbReference type="SUPFAM" id="SSF46689">
    <property type="entry name" value="Homeodomain-like"/>
    <property type="match status" value="1"/>
</dbReference>